<evidence type="ECO:0000256" key="4">
    <source>
        <dbReference type="ARBA" id="ARBA00022825"/>
    </source>
</evidence>
<dbReference type="RefSeq" id="WP_161486695.1">
    <property type="nucleotide sequence ID" value="NZ_JBHSYQ010000005.1"/>
</dbReference>
<reference evidence="8" key="1">
    <citation type="journal article" date="2019" name="Int. J. Syst. Evol. Microbiol.">
        <title>The Global Catalogue of Microorganisms (GCM) 10K type strain sequencing project: providing services to taxonomists for standard genome sequencing and annotation.</title>
        <authorList>
            <consortium name="The Broad Institute Genomics Platform"/>
            <consortium name="The Broad Institute Genome Sequencing Center for Infectious Disease"/>
            <person name="Wu L."/>
            <person name="Ma J."/>
        </authorList>
    </citation>
    <scope>NUCLEOTIDE SEQUENCE [LARGE SCALE GENOMIC DNA]</scope>
    <source>
        <strain evidence="8">CGMCC 4.7393</strain>
    </source>
</reference>
<keyword evidence="4 5" id="KW-0720">Serine protease</keyword>
<evidence type="ECO:0000256" key="2">
    <source>
        <dbReference type="ARBA" id="ARBA00022670"/>
    </source>
</evidence>
<evidence type="ECO:0000259" key="6">
    <source>
        <dbReference type="Pfam" id="PF00082"/>
    </source>
</evidence>
<evidence type="ECO:0000313" key="7">
    <source>
        <dbReference type="EMBL" id="MFC6998411.1"/>
    </source>
</evidence>
<dbReference type="SUPFAM" id="SSF52743">
    <property type="entry name" value="Subtilisin-like"/>
    <property type="match status" value="1"/>
</dbReference>
<proteinExistence type="inferred from homology"/>
<evidence type="ECO:0000256" key="3">
    <source>
        <dbReference type="ARBA" id="ARBA00022801"/>
    </source>
</evidence>
<dbReference type="PROSITE" id="PS00138">
    <property type="entry name" value="SUBTILASE_SER"/>
    <property type="match status" value="1"/>
</dbReference>
<dbReference type="EMBL" id="JBHSYQ010000005">
    <property type="protein sequence ID" value="MFC6998411.1"/>
    <property type="molecule type" value="Genomic_DNA"/>
</dbReference>
<feature type="active site" description="Charge relay system" evidence="5">
    <location>
        <position position="181"/>
    </location>
</feature>
<dbReference type="PROSITE" id="PS51892">
    <property type="entry name" value="SUBTILASE"/>
    <property type="match status" value="1"/>
</dbReference>
<keyword evidence="8" id="KW-1185">Reference proteome</keyword>
<dbReference type="Proteomes" id="UP001596405">
    <property type="component" value="Unassembled WGS sequence"/>
</dbReference>
<feature type="domain" description="Peptidase S8/S53" evidence="6">
    <location>
        <begin position="126"/>
        <end position="396"/>
    </location>
</feature>
<dbReference type="InterPro" id="IPR023828">
    <property type="entry name" value="Peptidase_S8_Ser-AS"/>
</dbReference>
<evidence type="ECO:0000256" key="1">
    <source>
        <dbReference type="ARBA" id="ARBA00011073"/>
    </source>
</evidence>
<comment type="caution">
    <text evidence="7">The sequence shown here is derived from an EMBL/GenBank/DDBJ whole genome shotgun (WGS) entry which is preliminary data.</text>
</comment>
<gene>
    <name evidence="7" type="ORF">ACFQHR_12300</name>
</gene>
<dbReference type="Gene3D" id="3.40.50.200">
    <property type="entry name" value="Peptidase S8/S53 domain"/>
    <property type="match status" value="1"/>
</dbReference>
<accession>A0ABW2DQC5</accession>
<name>A0ABW2DQC5_9BACT</name>
<dbReference type="InterPro" id="IPR036852">
    <property type="entry name" value="Peptidase_S8/S53_dom_sf"/>
</dbReference>
<protein>
    <submittedName>
        <fullName evidence="7">S8 family serine peptidase</fullName>
    </submittedName>
</protein>
<dbReference type="PRINTS" id="PR00723">
    <property type="entry name" value="SUBTILISIN"/>
</dbReference>
<dbReference type="InterPro" id="IPR015500">
    <property type="entry name" value="Peptidase_S8_subtilisin-rel"/>
</dbReference>
<feature type="active site" description="Charge relay system" evidence="5">
    <location>
        <position position="135"/>
    </location>
</feature>
<sequence>MVFKEKPVSEQPQLVSAHTQQNRQKLDLPLFHFSDAPVSSAYLDSLKSLTIKIKTVSKWLNAAAVEATAHQISLLQRLTFVQEVHPINGYLTASSTSAPASFKPAYVSKAINQIKPQALFEAGLTGKGVKIGVIDAGFYGAPQKAGLAPIFESGRETAFRDYVNPDQQHPYTVRESNLDYHGTDVLLLIGGYDPTLNLLTGLAPEATYYLARTDHGKRENRMEEENFIKALEWMDSLGVRLVNSSLGYATGYDDPKENYRPDQMDGSSMIARAVQTAIEEKGMTIILSAGNDGAKQSWQIIGTPADAPGTIAVGSSDFKTWTKQGYSGVGPAFLPYLKPDLVCFSANGTSFSAPIITGLAACLLQFKPELTNEELTNILRQSGHLYPYGNNFVGYGVPNAQQALWLAQDSLAATVSMPLKPLLVTGSKLKYKAAANRAAMQYNGGIVLFRKRSPTQVIRQEKRSTRARRIKLKRLPNETHTTLQIGPEVVELVWQ</sequence>
<dbReference type="PANTHER" id="PTHR43806:SF67">
    <property type="entry name" value="EGF-LIKE DOMAIN-CONTAINING PROTEIN"/>
    <property type="match status" value="1"/>
</dbReference>
<keyword evidence="2 5" id="KW-0645">Protease</keyword>
<dbReference type="InterPro" id="IPR050131">
    <property type="entry name" value="Peptidase_S8_subtilisin-like"/>
</dbReference>
<evidence type="ECO:0000256" key="5">
    <source>
        <dbReference type="PROSITE-ProRule" id="PRU01240"/>
    </source>
</evidence>
<feature type="active site" description="Charge relay system" evidence="5">
    <location>
        <position position="350"/>
    </location>
</feature>
<comment type="similarity">
    <text evidence="1 5">Belongs to the peptidase S8 family.</text>
</comment>
<dbReference type="Pfam" id="PF00082">
    <property type="entry name" value="Peptidase_S8"/>
    <property type="match status" value="1"/>
</dbReference>
<organism evidence="7 8">
    <name type="scientific">Rufibacter roseus</name>
    <dbReference type="NCBI Taxonomy" id="1567108"/>
    <lineage>
        <taxon>Bacteria</taxon>
        <taxon>Pseudomonadati</taxon>
        <taxon>Bacteroidota</taxon>
        <taxon>Cytophagia</taxon>
        <taxon>Cytophagales</taxon>
        <taxon>Hymenobacteraceae</taxon>
        <taxon>Rufibacter</taxon>
    </lineage>
</organism>
<keyword evidence="3 5" id="KW-0378">Hydrolase</keyword>
<evidence type="ECO:0000313" key="8">
    <source>
        <dbReference type="Proteomes" id="UP001596405"/>
    </source>
</evidence>
<dbReference type="InterPro" id="IPR000209">
    <property type="entry name" value="Peptidase_S8/S53_dom"/>
</dbReference>
<dbReference type="PANTHER" id="PTHR43806">
    <property type="entry name" value="PEPTIDASE S8"/>
    <property type="match status" value="1"/>
</dbReference>